<dbReference type="Proteomes" id="UP000824028">
    <property type="component" value="Unassembled WGS sequence"/>
</dbReference>
<evidence type="ECO:0000313" key="9">
    <source>
        <dbReference type="Proteomes" id="UP000824028"/>
    </source>
</evidence>
<protein>
    <submittedName>
        <fullName evidence="8">rRNA cytosine-C5-methyltransferase</fullName>
    </submittedName>
</protein>
<organism evidence="8 9">
    <name type="scientific">Candidatus Bacteroides merdigallinarum</name>
    <dbReference type="NCBI Taxonomy" id="2838473"/>
    <lineage>
        <taxon>Bacteria</taxon>
        <taxon>Pseudomonadati</taxon>
        <taxon>Bacteroidota</taxon>
        <taxon>Bacteroidia</taxon>
        <taxon>Bacteroidales</taxon>
        <taxon>Bacteroidaceae</taxon>
        <taxon>Bacteroides</taxon>
    </lineage>
</organism>
<dbReference type="AlphaFoldDB" id="A0A9D2J0V5"/>
<dbReference type="SUPFAM" id="SSF53335">
    <property type="entry name" value="S-adenosyl-L-methionine-dependent methyltransferases"/>
    <property type="match status" value="1"/>
</dbReference>
<keyword evidence="4 6" id="KW-0949">S-adenosyl-L-methionine</keyword>
<dbReference type="InterPro" id="IPR023267">
    <property type="entry name" value="RCMT"/>
</dbReference>
<keyword evidence="2 6" id="KW-0489">Methyltransferase</keyword>
<evidence type="ECO:0000256" key="4">
    <source>
        <dbReference type="ARBA" id="ARBA00022691"/>
    </source>
</evidence>
<keyword evidence="1" id="KW-0963">Cytoplasm</keyword>
<dbReference type="GO" id="GO:0001510">
    <property type="term" value="P:RNA methylation"/>
    <property type="evidence" value="ECO:0007669"/>
    <property type="project" value="InterPro"/>
</dbReference>
<dbReference type="Pfam" id="PF01189">
    <property type="entry name" value="Methyltr_RsmB-F"/>
    <property type="match status" value="1"/>
</dbReference>
<evidence type="ECO:0000256" key="1">
    <source>
        <dbReference type="ARBA" id="ARBA00022490"/>
    </source>
</evidence>
<evidence type="ECO:0000256" key="6">
    <source>
        <dbReference type="PROSITE-ProRule" id="PRU01023"/>
    </source>
</evidence>
<dbReference type="InterPro" id="IPR031341">
    <property type="entry name" value="Methyltr_RsmF_N"/>
</dbReference>
<keyword evidence="3 6" id="KW-0808">Transferase</keyword>
<dbReference type="InterPro" id="IPR049560">
    <property type="entry name" value="MeTrfase_RsmB-F_NOP2_cat"/>
</dbReference>
<proteinExistence type="inferred from homology"/>
<evidence type="ECO:0000256" key="2">
    <source>
        <dbReference type="ARBA" id="ARBA00022603"/>
    </source>
</evidence>
<feature type="active site" description="Nucleophile" evidence="6">
    <location>
        <position position="227"/>
    </location>
</feature>
<comment type="caution">
    <text evidence="8">The sequence shown here is derived from an EMBL/GenBank/DDBJ whole genome shotgun (WGS) entry which is preliminary data.</text>
</comment>
<dbReference type="PROSITE" id="PS51686">
    <property type="entry name" value="SAM_MT_RSMB_NOP"/>
    <property type="match status" value="1"/>
</dbReference>
<sequence>MTLPVDFITQIHTLLGASEAPSFLDALMGDSSVSIRLNGRKTPDAPMSDNPVPWCAGGYYLSERPSFTFDPTLHAGGYYVQEASSMFVAWVLRHLCEEPVRMLDLCAAPGGKSTLACDALPEGSLLVANEVVRNRAQVLLENLTKWGYPRVVVTNSDPADFTPLGSVFDIILVDAPCSGEGMFRKDPVAISEWSRENVGACVRRQRRILTDILPCLKPGGLLLYSTCTYNLEENEENVRWLRDEWGMEILSVPDVRPEWGITGNLLPGEDFSVYRFLPHRTRGEGFFLAVMRKPEDAEVSENVRKKGSKKERPQVVPKEALLRASAWLKAPEDYTCTLQGTTLTAMPRLLQGLEEALRPFVRVLQAGSPVGEIKGRDLLPHHALAMSTALAPDAFPRVEVAYEQAIAYLRREAIVLPEEAPRGFVLLTWHDLPLGFVKNIGNRANNLYPQEWRIRKMPM</sequence>
<feature type="binding site" evidence="6">
    <location>
        <position position="174"/>
    </location>
    <ligand>
        <name>S-adenosyl-L-methionine</name>
        <dbReference type="ChEBI" id="CHEBI:59789"/>
    </ligand>
</feature>
<dbReference type="GO" id="GO:0008173">
    <property type="term" value="F:RNA methyltransferase activity"/>
    <property type="evidence" value="ECO:0007669"/>
    <property type="project" value="InterPro"/>
</dbReference>
<name>A0A9D2J0V5_9BACE</name>
<feature type="binding site" evidence="6">
    <location>
        <position position="157"/>
    </location>
    <ligand>
        <name>S-adenosyl-L-methionine</name>
        <dbReference type="ChEBI" id="CHEBI:59789"/>
    </ligand>
</feature>
<dbReference type="InterPro" id="IPR001678">
    <property type="entry name" value="MeTrfase_RsmB-F_NOP2_dom"/>
</dbReference>
<dbReference type="Pfam" id="PF17125">
    <property type="entry name" value="Methyltr_RsmF_N"/>
    <property type="match status" value="1"/>
</dbReference>
<dbReference type="PANTHER" id="PTHR22807">
    <property type="entry name" value="NOP2 YEAST -RELATED NOL1/NOP2/FMU SUN DOMAIN-CONTAINING"/>
    <property type="match status" value="1"/>
</dbReference>
<dbReference type="Gene3D" id="2.30.130.60">
    <property type="match status" value="1"/>
</dbReference>
<dbReference type="PANTHER" id="PTHR22807:SF30">
    <property type="entry name" value="28S RRNA (CYTOSINE(4447)-C(5))-METHYLTRANSFERASE-RELATED"/>
    <property type="match status" value="1"/>
</dbReference>
<evidence type="ECO:0000256" key="3">
    <source>
        <dbReference type="ARBA" id="ARBA00022679"/>
    </source>
</evidence>
<reference evidence="8" key="1">
    <citation type="journal article" date="2021" name="PeerJ">
        <title>Extensive microbial diversity within the chicken gut microbiome revealed by metagenomics and culture.</title>
        <authorList>
            <person name="Gilroy R."/>
            <person name="Ravi A."/>
            <person name="Getino M."/>
            <person name="Pursley I."/>
            <person name="Horton D.L."/>
            <person name="Alikhan N.F."/>
            <person name="Baker D."/>
            <person name="Gharbi K."/>
            <person name="Hall N."/>
            <person name="Watson M."/>
            <person name="Adriaenssens E.M."/>
            <person name="Foster-Nyarko E."/>
            <person name="Jarju S."/>
            <person name="Secka A."/>
            <person name="Antonio M."/>
            <person name="Oren A."/>
            <person name="Chaudhuri R.R."/>
            <person name="La Ragione R."/>
            <person name="Hildebrand F."/>
            <person name="Pallen M.J."/>
        </authorList>
    </citation>
    <scope>NUCLEOTIDE SEQUENCE</scope>
    <source>
        <strain evidence="8">ChiHjej9B8-1298</strain>
    </source>
</reference>
<feature type="binding site" evidence="6">
    <location>
        <begin position="106"/>
        <end position="112"/>
    </location>
    <ligand>
        <name>S-adenosyl-L-methionine</name>
        <dbReference type="ChEBI" id="CHEBI:59789"/>
    </ligand>
</feature>
<keyword evidence="5 6" id="KW-0694">RNA-binding</keyword>
<dbReference type="GO" id="GO:0003723">
    <property type="term" value="F:RNA binding"/>
    <property type="evidence" value="ECO:0007669"/>
    <property type="project" value="UniProtKB-UniRule"/>
</dbReference>
<dbReference type="CDD" id="cd02440">
    <property type="entry name" value="AdoMet_MTases"/>
    <property type="match status" value="1"/>
</dbReference>
<dbReference type="Gene3D" id="3.30.70.1170">
    <property type="entry name" value="Sun protein, domain 3"/>
    <property type="match status" value="1"/>
</dbReference>
<dbReference type="Gene3D" id="3.40.50.150">
    <property type="entry name" value="Vaccinia Virus protein VP39"/>
    <property type="match status" value="1"/>
</dbReference>
<dbReference type="PRINTS" id="PR02008">
    <property type="entry name" value="RCMTFAMILY"/>
</dbReference>
<dbReference type="InterPro" id="IPR029063">
    <property type="entry name" value="SAM-dependent_MTases_sf"/>
</dbReference>
<gene>
    <name evidence="8" type="ORF">H9814_02725</name>
</gene>
<accession>A0A9D2J0V5</accession>
<dbReference type="InterPro" id="IPR027391">
    <property type="entry name" value="Nol1_Nop2_Fmu_2"/>
</dbReference>
<dbReference type="Pfam" id="PF13636">
    <property type="entry name" value="Methyltranf_PUA"/>
    <property type="match status" value="1"/>
</dbReference>
<feature type="domain" description="SAM-dependent MTase RsmB/NOP-type" evidence="7">
    <location>
        <begin position="14"/>
        <end position="294"/>
    </location>
</feature>
<reference evidence="8" key="2">
    <citation type="submission" date="2021-04" db="EMBL/GenBank/DDBJ databases">
        <authorList>
            <person name="Gilroy R."/>
        </authorList>
    </citation>
    <scope>NUCLEOTIDE SEQUENCE</scope>
    <source>
        <strain evidence="8">ChiHjej9B8-1298</strain>
    </source>
</reference>
<evidence type="ECO:0000256" key="5">
    <source>
        <dbReference type="ARBA" id="ARBA00022884"/>
    </source>
</evidence>
<dbReference type="EMBL" id="DXBX01000022">
    <property type="protein sequence ID" value="HIZ32451.1"/>
    <property type="molecule type" value="Genomic_DNA"/>
</dbReference>
<evidence type="ECO:0000259" key="7">
    <source>
        <dbReference type="PROSITE" id="PS51686"/>
    </source>
</evidence>
<comment type="similarity">
    <text evidence="6">Belongs to the class I-like SAM-binding methyltransferase superfamily. RsmB/NOP family.</text>
</comment>
<evidence type="ECO:0000313" key="8">
    <source>
        <dbReference type="EMBL" id="HIZ32451.1"/>
    </source>
</evidence>
<feature type="binding site" evidence="6">
    <location>
        <position position="130"/>
    </location>
    <ligand>
        <name>S-adenosyl-L-methionine</name>
        <dbReference type="ChEBI" id="CHEBI:59789"/>
    </ligand>
</feature>